<dbReference type="InterPro" id="IPR010997">
    <property type="entry name" value="HRDC-like_sf"/>
</dbReference>
<evidence type="ECO:0000313" key="3">
    <source>
        <dbReference type="Proteomes" id="UP000304148"/>
    </source>
</evidence>
<protein>
    <submittedName>
        <fullName evidence="2">HRDC domain-containing protein</fullName>
    </submittedName>
</protein>
<dbReference type="SUPFAM" id="SSF47819">
    <property type="entry name" value="HRDC-like"/>
    <property type="match status" value="1"/>
</dbReference>
<dbReference type="RefSeq" id="WP_138187322.1">
    <property type="nucleotide sequence ID" value="NZ_LS992241.1"/>
</dbReference>
<feature type="domain" description="HRDC" evidence="1">
    <location>
        <begin position="118"/>
        <end position="198"/>
    </location>
</feature>
<sequence length="353" mass="40934">MQIVWMARLERMVLSDGEMVSSRKRKRGTDSLHNAVYGLVTTGVDEGKWIVLWEPDGQPAEVWFEGTVWAEMRAAMRRGMARLLHAGYRLTIGFVPEADIHERRMKERNEWVACYADLYAQSEVYEQLAKWRRETASKLRRAPYWIATNRMLRMVSALLPHTLEELKQLPGFGDAKLTSYGADIIAIAKLFERTTTFPLDWISSVVSEEEFAKWVYSEWESKQNQELSKLTDRRVLLEGLQQQLSIAQLIELLQVDRRELIMRIETVEREGYNVCMLVESELQSMPEEQRATIELAFDELGDEYLKPIYVKAFGESALDESYAEVQANYERIRLLRLLHRSRARSSSVAQAAS</sequence>
<evidence type="ECO:0000313" key="2">
    <source>
        <dbReference type="EMBL" id="SYX85534.1"/>
    </source>
</evidence>
<dbReference type="EMBL" id="LS992241">
    <property type="protein sequence ID" value="SYX85534.1"/>
    <property type="molecule type" value="Genomic_DNA"/>
</dbReference>
<proteinExistence type="predicted"/>
<dbReference type="SMART" id="SM00341">
    <property type="entry name" value="HRDC"/>
    <property type="match status" value="1"/>
</dbReference>
<organism evidence="2 3">
    <name type="scientific">Paenibacillus alvei</name>
    <name type="common">Bacillus alvei</name>
    <dbReference type="NCBI Taxonomy" id="44250"/>
    <lineage>
        <taxon>Bacteria</taxon>
        <taxon>Bacillati</taxon>
        <taxon>Bacillota</taxon>
        <taxon>Bacilli</taxon>
        <taxon>Bacillales</taxon>
        <taxon>Paenibacillaceae</taxon>
        <taxon>Paenibacillus</taxon>
    </lineage>
</organism>
<accession>A0A383RGC6</accession>
<dbReference type="InterPro" id="IPR002121">
    <property type="entry name" value="HRDC_dom"/>
</dbReference>
<name>A0A383RGC6_PAEAL</name>
<evidence type="ECO:0000259" key="1">
    <source>
        <dbReference type="PROSITE" id="PS50967"/>
    </source>
</evidence>
<dbReference type="GO" id="GO:0003676">
    <property type="term" value="F:nucleic acid binding"/>
    <property type="evidence" value="ECO:0007669"/>
    <property type="project" value="InterPro"/>
</dbReference>
<dbReference type="InterPro" id="IPR044876">
    <property type="entry name" value="HRDC_dom_sf"/>
</dbReference>
<dbReference type="AlphaFoldDB" id="A0A383RGC6"/>
<dbReference type="Gene3D" id="1.10.150.80">
    <property type="entry name" value="HRDC domain"/>
    <property type="match status" value="1"/>
</dbReference>
<reference evidence="3" key="1">
    <citation type="submission" date="2018-08" db="EMBL/GenBank/DDBJ databases">
        <authorList>
            <person name="Chevrot R."/>
        </authorList>
    </citation>
    <scope>NUCLEOTIDE SEQUENCE [LARGE SCALE GENOMIC DNA]</scope>
</reference>
<dbReference type="Pfam" id="PF00570">
    <property type="entry name" value="HRDC"/>
    <property type="match status" value="1"/>
</dbReference>
<dbReference type="PROSITE" id="PS50967">
    <property type="entry name" value="HRDC"/>
    <property type="match status" value="1"/>
</dbReference>
<dbReference type="Proteomes" id="UP000304148">
    <property type="component" value="Chromosome"/>
</dbReference>
<gene>
    <name evidence="2" type="ORF">PBLR_13956</name>
</gene>
<dbReference type="GO" id="GO:0000166">
    <property type="term" value="F:nucleotide binding"/>
    <property type="evidence" value="ECO:0007669"/>
    <property type="project" value="InterPro"/>
</dbReference>